<comment type="caution">
    <text evidence="1">The sequence shown here is derived from an EMBL/GenBank/DDBJ whole genome shotgun (WGS) entry which is preliminary data.</text>
</comment>
<reference evidence="1 2" key="1">
    <citation type="journal article" date="2019" name="PLoS Pathog.">
        <title>Genome sequence of the bovine parasite Schistosoma bovis Tanzania.</title>
        <authorList>
            <person name="Oey H."/>
            <person name="Zakrzewski M."/>
            <person name="Gobert G."/>
            <person name="Gravermann K."/>
            <person name="Stoye J."/>
            <person name="Jones M."/>
            <person name="Mcmanus D."/>
            <person name="Krause L."/>
        </authorList>
    </citation>
    <scope>NUCLEOTIDE SEQUENCE [LARGE SCALE GENOMIC DNA]</scope>
    <source>
        <strain evidence="1 2">TAN1997</strain>
    </source>
</reference>
<protein>
    <submittedName>
        <fullName evidence="1">Uncharacterized protein</fullName>
    </submittedName>
</protein>
<proteinExistence type="predicted"/>
<accession>A0A430QRX2</accession>
<evidence type="ECO:0000313" key="1">
    <source>
        <dbReference type="EMBL" id="RTG90436.1"/>
    </source>
</evidence>
<keyword evidence="2" id="KW-1185">Reference proteome</keyword>
<dbReference type="AlphaFoldDB" id="A0A430QRX2"/>
<sequence>MVPKNYNQSLSSLLAEAPLIFVPLKGRGISNSHKKRNQIYFTYLQNNHETTGIKIRMSLDSGCKHLATSLNNLFIQCDLLFNEEDHHYNNNHREKNITNNNNNDESFHHVEKNANVKNHVHESLEADEYHTENIENESANQSDVLSKSITEVNHDRSLPVTNNAPNNVTDNKYPITKIVSNKSSLYKYSLNQDVSNKKLINNRKVSNSKYLSSWAFSAPSTLIKSSTKIVENWPLSDYRIEFIEDLIQKNIGIKFKDNDNNNFSQMIIMPKTSSIYLVKNRCLRNFIAKLAIL</sequence>
<evidence type="ECO:0000313" key="2">
    <source>
        <dbReference type="Proteomes" id="UP000290809"/>
    </source>
</evidence>
<gene>
    <name evidence="1" type="ORF">DC041_0007142</name>
</gene>
<name>A0A430QRX2_SCHBO</name>
<organism evidence="1 2">
    <name type="scientific">Schistosoma bovis</name>
    <name type="common">Blood fluke</name>
    <dbReference type="NCBI Taxonomy" id="6184"/>
    <lineage>
        <taxon>Eukaryota</taxon>
        <taxon>Metazoa</taxon>
        <taxon>Spiralia</taxon>
        <taxon>Lophotrochozoa</taxon>
        <taxon>Platyhelminthes</taxon>
        <taxon>Trematoda</taxon>
        <taxon>Digenea</taxon>
        <taxon>Strigeidida</taxon>
        <taxon>Schistosomatoidea</taxon>
        <taxon>Schistosomatidae</taxon>
        <taxon>Schistosoma</taxon>
    </lineage>
</organism>
<dbReference type="Proteomes" id="UP000290809">
    <property type="component" value="Unassembled WGS sequence"/>
</dbReference>
<dbReference type="EMBL" id="QMKO01001444">
    <property type="protein sequence ID" value="RTG90436.1"/>
    <property type="molecule type" value="Genomic_DNA"/>
</dbReference>